<reference evidence="3 4" key="1">
    <citation type="submission" date="2019-03" db="EMBL/GenBank/DDBJ databases">
        <title>Complete Genome Sequence of Leuconostoc kimchii strain NKJ218 Isolated from Homemade Kimchi.</title>
        <authorList>
            <person name="Jung J.Y."/>
            <person name="Jin H.M."/>
            <person name="Jung J.-W."/>
            <person name="Lee S.-Y."/>
            <person name="Ryu B.-G."/>
            <person name="Han S.-S."/>
            <person name="Kang H.K."/>
            <person name="Choi H.W."/>
            <person name="Chung E.J."/>
            <person name="Choi K.-M."/>
        </authorList>
    </citation>
    <scope>NUCLEOTIDE SEQUENCE [LARGE SCALE GENOMIC DNA]</scope>
    <source>
        <strain evidence="3 4">NKJ218</strain>
    </source>
</reference>
<gene>
    <name evidence="3" type="ORF">EW139_04070</name>
</gene>
<dbReference type="InterPro" id="IPR036779">
    <property type="entry name" value="LysM_dom_sf"/>
</dbReference>
<evidence type="ECO:0000259" key="2">
    <source>
        <dbReference type="PROSITE" id="PS51782"/>
    </source>
</evidence>
<organism evidence="3 4">
    <name type="scientific">Leuconostoc kimchii</name>
    <dbReference type="NCBI Taxonomy" id="136609"/>
    <lineage>
        <taxon>Bacteria</taxon>
        <taxon>Bacillati</taxon>
        <taxon>Bacillota</taxon>
        <taxon>Bacilli</taxon>
        <taxon>Lactobacillales</taxon>
        <taxon>Lactobacillaceae</taxon>
        <taxon>Leuconostoc</taxon>
    </lineage>
</organism>
<protein>
    <recommendedName>
        <fullName evidence="2">LysM domain-containing protein</fullName>
    </recommendedName>
</protein>
<feature type="compositionally biased region" description="Polar residues" evidence="1">
    <location>
        <begin position="139"/>
        <end position="170"/>
    </location>
</feature>
<dbReference type="CDD" id="cd00118">
    <property type="entry name" value="LysM"/>
    <property type="match status" value="1"/>
</dbReference>
<keyword evidence="4" id="KW-1185">Reference proteome</keyword>
<dbReference type="Gene3D" id="3.10.350.10">
    <property type="entry name" value="LysM domain"/>
    <property type="match status" value="1"/>
</dbReference>
<dbReference type="RefSeq" id="WP_013102479.1">
    <property type="nucleotide sequence ID" value="NZ_CP037939.1"/>
</dbReference>
<evidence type="ECO:0000256" key="1">
    <source>
        <dbReference type="SAM" id="MobiDB-lite"/>
    </source>
</evidence>
<proteinExistence type="predicted"/>
<dbReference type="PROSITE" id="PS51782">
    <property type="entry name" value="LYSM"/>
    <property type="match status" value="1"/>
</dbReference>
<sequence length="278" mass="28438">MMNENHKWKLVKFGKYLVSVGMMTLVVGSGVVMASVSTNTDSSKQSTAKKVNWQANSTETVKQNIASQKKSNDLDNYEVQWGDTLGTISVATGISVNDLASRYGIPDANSIFAGVTLVHQKEFNSQVANITAVISSNRTAGTKVTTSTPAVTGTETTASGTPAVSGTETPASVPAVSGTTTTTSSTPVVSDTPTTASSTPAVAGSTTTQNTPAISSKNNTSTNNGSAASTDKGTTTPATSTDNSGVKHAEAGSPENPVDPDTGTQAPNGTYFDNDGWN</sequence>
<dbReference type="SUPFAM" id="SSF54106">
    <property type="entry name" value="LysM domain"/>
    <property type="match status" value="1"/>
</dbReference>
<dbReference type="Pfam" id="PF01476">
    <property type="entry name" value="LysM"/>
    <property type="match status" value="1"/>
</dbReference>
<dbReference type="EMBL" id="CP037939">
    <property type="protein sequence ID" value="QBR47340.1"/>
    <property type="molecule type" value="Genomic_DNA"/>
</dbReference>
<feature type="compositionally biased region" description="Polar residues" evidence="1">
    <location>
        <begin position="231"/>
        <end position="244"/>
    </location>
</feature>
<dbReference type="Proteomes" id="UP000295756">
    <property type="component" value="Chromosome"/>
</dbReference>
<name>A0ABX5SJ10_9LACO</name>
<accession>A0ABX5SJ10</accession>
<evidence type="ECO:0000313" key="4">
    <source>
        <dbReference type="Proteomes" id="UP000295756"/>
    </source>
</evidence>
<dbReference type="InterPro" id="IPR018392">
    <property type="entry name" value="LysM"/>
</dbReference>
<feature type="domain" description="LysM" evidence="2">
    <location>
        <begin position="75"/>
        <end position="119"/>
    </location>
</feature>
<feature type="region of interest" description="Disordered" evidence="1">
    <location>
        <begin position="139"/>
        <end position="278"/>
    </location>
</feature>
<feature type="compositionally biased region" description="Low complexity" evidence="1">
    <location>
        <begin position="171"/>
        <end position="230"/>
    </location>
</feature>
<evidence type="ECO:0000313" key="3">
    <source>
        <dbReference type="EMBL" id="QBR47340.1"/>
    </source>
</evidence>